<dbReference type="EMBL" id="RQXU01000018">
    <property type="protein sequence ID" value="RRH84532.1"/>
    <property type="molecule type" value="Genomic_DNA"/>
</dbReference>
<accession>A0A3P3EFL8</accession>
<dbReference type="Pfam" id="PF12040">
    <property type="entry name" value="DUF3526"/>
    <property type="match status" value="1"/>
</dbReference>
<sequence>MAAGRQRAKAPAMTAMPMRLARAEWHRFLRQSLNLWVLTVFALLLGASAVWSGLAARDYRAAAIAQQEDWEQLRLKARAMAVQPADGTQAMMAAFQFARGDAPPARLPALGGLALGTGTFELLGPDARVTVESRHTDARKAERLGNPLLEDLGLPDFSTVLALLLPLAILGLTCGLVQEEREQGRWPWVVAQCARPAQVVAVALGLRGLAAWGIAAAASLLAFALDPGATAGALFCWLAAVAAFCAFWLALAGLFCLLPLSSGSAALGLLACWLLSTFAIPAALAAWADRQAPMPSRLAAISAIRDAQQEAEVHMDAHLAHWYASHPAAAPFAFRSHAWPVSFLPRYLAQDRRIRPLMEGFDDARARRFAWLERRNWLSPSLALAMAADRLAGIDAPRYLRHVQRVNAYEDAWRDFFVPRIMSYQGLAAEDFDRLPRFEASSDASTSAVLRQVLLLGLMALALSGCIALARRSLEKP</sequence>
<feature type="transmembrane region" description="Helical" evidence="1">
    <location>
        <begin position="199"/>
        <end position="225"/>
    </location>
</feature>
<keyword evidence="1" id="KW-1133">Transmembrane helix</keyword>
<reference evidence="2 3" key="1">
    <citation type="submission" date="2018-11" db="EMBL/GenBank/DDBJ databases">
        <title>The genome of Variovorax sp T529.</title>
        <authorList>
            <person name="Gao J."/>
        </authorList>
    </citation>
    <scope>NUCLEOTIDE SEQUENCE [LARGE SCALE GENOMIC DNA]</scope>
    <source>
        <strain evidence="2 3">T529</strain>
    </source>
</reference>
<proteinExistence type="predicted"/>
<dbReference type="Proteomes" id="UP000271590">
    <property type="component" value="Unassembled WGS sequence"/>
</dbReference>
<feature type="transmembrane region" description="Helical" evidence="1">
    <location>
        <begin position="157"/>
        <end position="178"/>
    </location>
</feature>
<feature type="transmembrane region" description="Helical" evidence="1">
    <location>
        <begin position="265"/>
        <end position="288"/>
    </location>
</feature>
<keyword evidence="1" id="KW-0472">Membrane</keyword>
<feature type="transmembrane region" description="Helical" evidence="1">
    <location>
        <begin position="231"/>
        <end position="258"/>
    </location>
</feature>
<evidence type="ECO:0000256" key="1">
    <source>
        <dbReference type="SAM" id="Phobius"/>
    </source>
</evidence>
<dbReference type="InterPro" id="IPR021913">
    <property type="entry name" value="DUF3526"/>
</dbReference>
<feature type="transmembrane region" description="Helical" evidence="1">
    <location>
        <begin position="449"/>
        <end position="470"/>
    </location>
</feature>
<keyword evidence="1" id="KW-0812">Transmembrane</keyword>
<gene>
    <name evidence="2" type="ORF">EH244_23780</name>
</gene>
<dbReference type="AlphaFoldDB" id="A0A3P3EFL8"/>
<organism evidence="2 3">
    <name type="scientific">Variovorax beijingensis</name>
    <dbReference type="NCBI Taxonomy" id="2496117"/>
    <lineage>
        <taxon>Bacteria</taxon>
        <taxon>Pseudomonadati</taxon>
        <taxon>Pseudomonadota</taxon>
        <taxon>Betaproteobacteria</taxon>
        <taxon>Burkholderiales</taxon>
        <taxon>Comamonadaceae</taxon>
        <taxon>Variovorax</taxon>
    </lineage>
</organism>
<comment type="caution">
    <text evidence="2">The sequence shown here is derived from an EMBL/GenBank/DDBJ whole genome shotgun (WGS) entry which is preliminary data.</text>
</comment>
<evidence type="ECO:0000313" key="2">
    <source>
        <dbReference type="EMBL" id="RRH84532.1"/>
    </source>
</evidence>
<name>A0A3P3EFL8_9BURK</name>
<evidence type="ECO:0000313" key="3">
    <source>
        <dbReference type="Proteomes" id="UP000271590"/>
    </source>
</evidence>
<protein>
    <submittedName>
        <fullName evidence="2">DUF3526 domain-containing protein</fullName>
    </submittedName>
</protein>